<dbReference type="InterPro" id="IPR036388">
    <property type="entry name" value="WH-like_DNA-bd_sf"/>
</dbReference>
<dbReference type="PANTHER" id="PTHR38445:SF6">
    <property type="entry name" value="GNTR-FAMILY TRANSCRIPTIONAL REGULATOR"/>
    <property type="match status" value="1"/>
</dbReference>
<organism evidence="5 6">
    <name type="scientific">Roseburia intestinalis XB6B4</name>
    <dbReference type="NCBI Taxonomy" id="718255"/>
    <lineage>
        <taxon>Bacteria</taxon>
        <taxon>Bacillati</taxon>
        <taxon>Bacillota</taxon>
        <taxon>Clostridia</taxon>
        <taxon>Lachnospirales</taxon>
        <taxon>Lachnospiraceae</taxon>
        <taxon>Roseburia</taxon>
    </lineage>
</organism>
<evidence type="ECO:0000256" key="2">
    <source>
        <dbReference type="ARBA" id="ARBA00023125"/>
    </source>
</evidence>
<dbReference type="KEGG" id="rix:RO1_11150"/>
<dbReference type="Proteomes" id="UP000008953">
    <property type="component" value="Chromosome"/>
</dbReference>
<keyword evidence="2" id="KW-0238">DNA-binding</keyword>
<keyword evidence="1" id="KW-0805">Transcription regulation</keyword>
<dbReference type="CDD" id="cd07377">
    <property type="entry name" value="WHTH_GntR"/>
    <property type="match status" value="1"/>
</dbReference>
<dbReference type="Gene3D" id="1.10.10.10">
    <property type="entry name" value="Winged helix-like DNA-binding domain superfamily/Winged helix DNA-binding domain"/>
    <property type="match status" value="1"/>
</dbReference>
<evidence type="ECO:0000256" key="3">
    <source>
        <dbReference type="ARBA" id="ARBA00023163"/>
    </source>
</evidence>
<dbReference type="Pfam" id="PF00392">
    <property type="entry name" value="GntR"/>
    <property type="match status" value="1"/>
</dbReference>
<sequence>MAPVFPGISFLENQTPSLAFSCYVIYIVIKSEYFTKKSLDTFLVSLYYFTSTKKRGDTMAWNLNSDRPIFIQIVERIEMDIISGKYKPGDKLPSVRDFAAEAAVNPNTMQKAFTELERTGLVFSQRTTGRFITEDTSMIDELKSTLAKDKITELLSFMQQLGFQENEILAMIGQTMKGEK</sequence>
<name>D4KWM8_9FIRM</name>
<proteinExistence type="predicted"/>
<protein>
    <submittedName>
        <fullName evidence="5">Predicted transcriptional regulators</fullName>
    </submittedName>
</protein>
<evidence type="ECO:0000313" key="5">
    <source>
        <dbReference type="EMBL" id="CBL11768.1"/>
    </source>
</evidence>
<gene>
    <name evidence="5" type="ORF">RO1_11150</name>
</gene>
<dbReference type="PANTHER" id="PTHR38445">
    <property type="entry name" value="HTH-TYPE TRANSCRIPTIONAL REPRESSOR YTRA"/>
    <property type="match status" value="1"/>
</dbReference>
<evidence type="ECO:0000256" key="1">
    <source>
        <dbReference type="ARBA" id="ARBA00023015"/>
    </source>
</evidence>
<accession>D4KWM8</accession>
<keyword evidence="3" id="KW-0804">Transcription</keyword>
<reference evidence="5 6" key="2">
    <citation type="submission" date="2010-03" db="EMBL/GenBank/DDBJ databases">
        <authorList>
            <person name="Pajon A."/>
        </authorList>
    </citation>
    <scope>NUCLEOTIDE SEQUENCE [LARGE SCALE GENOMIC DNA]</scope>
    <source>
        <strain evidence="5 6">XB6B4</strain>
    </source>
</reference>
<dbReference type="PATRIC" id="fig|718255.3.peg.2313"/>
<dbReference type="EMBL" id="FP929050">
    <property type="protein sequence ID" value="CBL11768.1"/>
    <property type="molecule type" value="Genomic_DNA"/>
</dbReference>
<dbReference type="GO" id="GO:0003700">
    <property type="term" value="F:DNA-binding transcription factor activity"/>
    <property type="evidence" value="ECO:0007669"/>
    <property type="project" value="InterPro"/>
</dbReference>
<feature type="domain" description="HTH gntR-type" evidence="4">
    <location>
        <begin position="67"/>
        <end position="135"/>
    </location>
</feature>
<dbReference type="GO" id="GO:0003677">
    <property type="term" value="F:DNA binding"/>
    <property type="evidence" value="ECO:0007669"/>
    <property type="project" value="UniProtKB-KW"/>
</dbReference>
<reference evidence="5 6" key="1">
    <citation type="submission" date="2010-03" db="EMBL/GenBank/DDBJ databases">
        <title>The genome sequence of Roseburia intestinalis XB6B4.</title>
        <authorList>
            <consortium name="metaHIT consortium -- http://www.metahit.eu/"/>
            <person name="Pajon A."/>
            <person name="Turner K."/>
            <person name="Parkhill J."/>
            <person name="Bernalier A."/>
        </authorList>
    </citation>
    <scope>NUCLEOTIDE SEQUENCE [LARGE SCALE GENOMIC DNA]</scope>
    <source>
        <strain evidence="5 6">XB6B4</strain>
    </source>
</reference>
<dbReference type="InterPro" id="IPR036390">
    <property type="entry name" value="WH_DNA-bd_sf"/>
</dbReference>
<dbReference type="HOGENOM" id="CLU_017584_10_0_9"/>
<dbReference type="SMART" id="SM00345">
    <property type="entry name" value="HTH_GNTR"/>
    <property type="match status" value="1"/>
</dbReference>
<dbReference type="SUPFAM" id="SSF46785">
    <property type="entry name" value="Winged helix' DNA-binding domain"/>
    <property type="match status" value="1"/>
</dbReference>
<evidence type="ECO:0000313" key="6">
    <source>
        <dbReference type="Proteomes" id="UP000008953"/>
    </source>
</evidence>
<dbReference type="AlphaFoldDB" id="D4KWM8"/>
<dbReference type="PROSITE" id="PS50949">
    <property type="entry name" value="HTH_GNTR"/>
    <property type="match status" value="1"/>
</dbReference>
<evidence type="ECO:0000259" key="4">
    <source>
        <dbReference type="PROSITE" id="PS50949"/>
    </source>
</evidence>
<dbReference type="InterPro" id="IPR000524">
    <property type="entry name" value="Tscrpt_reg_HTH_GntR"/>
</dbReference>